<dbReference type="EMBL" id="CAJNOT010000224">
    <property type="protein sequence ID" value="CAF0901146.1"/>
    <property type="molecule type" value="Genomic_DNA"/>
</dbReference>
<evidence type="ECO:0000256" key="2">
    <source>
        <dbReference type="SAM" id="Coils"/>
    </source>
</evidence>
<dbReference type="PANTHER" id="PTHR34916:SF1">
    <property type="entry name" value="GI:13385330"/>
    <property type="match status" value="1"/>
</dbReference>
<name>A0A813ZNV3_9BILA</name>
<feature type="domain" description="Translin-associated factor X-interacting protein 1 N-terminal" evidence="4">
    <location>
        <begin position="186"/>
        <end position="278"/>
    </location>
</feature>
<feature type="coiled-coil region" evidence="2">
    <location>
        <begin position="263"/>
        <end position="297"/>
    </location>
</feature>
<dbReference type="Proteomes" id="UP000663864">
    <property type="component" value="Unassembled WGS sequence"/>
</dbReference>
<dbReference type="Proteomes" id="UP000663836">
    <property type="component" value="Unassembled WGS sequence"/>
</dbReference>
<evidence type="ECO:0000256" key="3">
    <source>
        <dbReference type="SAM" id="MobiDB-lite"/>
    </source>
</evidence>
<gene>
    <name evidence="6" type="ORF">JBS370_LOCUS19330</name>
    <name evidence="5" type="ORF">ZHD862_LOCUS7393</name>
</gene>
<dbReference type="Pfam" id="PF15739">
    <property type="entry name" value="TSNAXIP1_N"/>
    <property type="match status" value="1"/>
</dbReference>
<evidence type="ECO:0000313" key="6">
    <source>
        <dbReference type="EMBL" id="CAF3871450.1"/>
    </source>
</evidence>
<reference evidence="5" key="1">
    <citation type="submission" date="2021-02" db="EMBL/GenBank/DDBJ databases">
        <authorList>
            <person name="Nowell W R."/>
        </authorList>
    </citation>
    <scope>NUCLEOTIDE SEQUENCE</scope>
</reference>
<organism evidence="5 7">
    <name type="scientific">Rotaria sordida</name>
    <dbReference type="NCBI Taxonomy" id="392033"/>
    <lineage>
        <taxon>Eukaryota</taxon>
        <taxon>Metazoa</taxon>
        <taxon>Spiralia</taxon>
        <taxon>Gnathifera</taxon>
        <taxon>Rotifera</taxon>
        <taxon>Eurotatoria</taxon>
        <taxon>Bdelloidea</taxon>
        <taxon>Philodinida</taxon>
        <taxon>Philodinidae</taxon>
        <taxon>Rotaria</taxon>
    </lineage>
</organism>
<dbReference type="InterPro" id="IPR032755">
    <property type="entry name" value="TSNAXIP1_N"/>
</dbReference>
<evidence type="ECO:0000313" key="7">
    <source>
        <dbReference type="Proteomes" id="UP000663864"/>
    </source>
</evidence>
<sequence length="443" mass="51620">MSSQIKEICNSINREQLQSIRDLTTGHLNENNLYRPRPTTNEEKKSCWSSSQKPHPTLRPAHRLKTYSSNVEQMKNSLVDFTYTTLPEIPMKKTLKPTANFDERLSSSITSERLPPIKNERIQVPTFSIDLSEEQRVHKMRTFNDLVLQKNDVNLHGLGYSEDFVAFVEQNLILKLITIESETKGQTISLTRLQAYGEAMSQLIEGSVAFGPILERIKDEYEFYLDHLLTSQPEYGTHVAEQLKRLRQTQPNFSTADSELFDIDKIEEQTRQALEQNRILNEELKRIKQEQIRIKTEAAAPTMEIPVVSTEVKIKTQVEQIEDIRQNIFDLFDRMTKKKQELTENFVPISVCTQLQQAIRDTEMDAIKTNKQNETLLGELDILEDRIRQEILSHDQSEFAHENVDQIIQLLKKVDVLHMKKSISDEDNIDDRYFLHTYDDYFS</sequence>
<evidence type="ECO:0000313" key="5">
    <source>
        <dbReference type="EMBL" id="CAF0901146.1"/>
    </source>
</evidence>
<accession>A0A813ZNV3</accession>
<dbReference type="PANTHER" id="PTHR34916">
    <property type="entry name" value="GI:13385330"/>
    <property type="match status" value="1"/>
</dbReference>
<protein>
    <recommendedName>
        <fullName evidence="4">Translin-associated factor X-interacting protein 1 N-terminal domain-containing protein</fullName>
    </recommendedName>
</protein>
<evidence type="ECO:0000259" key="4">
    <source>
        <dbReference type="Pfam" id="PF15739"/>
    </source>
</evidence>
<keyword evidence="1 2" id="KW-0175">Coiled coil</keyword>
<proteinExistence type="predicted"/>
<evidence type="ECO:0000256" key="1">
    <source>
        <dbReference type="ARBA" id="ARBA00023054"/>
    </source>
</evidence>
<comment type="caution">
    <text evidence="5">The sequence shown here is derived from an EMBL/GenBank/DDBJ whole genome shotgun (WGS) entry which is preliminary data.</text>
</comment>
<dbReference type="EMBL" id="CAJOBD010002297">
    <property type="protein sequence ID" value="CAF3871450.1"/>
    <property type="molecule type" value="Genomic_DNA"/>
</dbReference>
<dbReference type="AlphaFoldDB" id="A0A813ZNV3"/>
<feature type="region of interest" description="Disordered" evidence="3">
    <location>
        <begin position="28"/>
        <end position="61"/>
    </location>
</feature>